<dbReference type="eggNOG" id="COG0715">
    <property type="taxonomic scope" value="Bacteria"/>
</dbReference>
<dbReference type="InterPro" id="IPR044527">
    <property type="entry name" value="NrtA/CpmA_ABC-bd_dom"/>
</dbReference>
<dbReference type="AlphaFoldDB" id="E4TYQ0"/>
<feature type="signal peptide" evidence="6">
    <location>
        <begin position="1"/>
        <end position="23"/>
    </location>
</feature>
<dbReference type="Gene3D" id="3.40.190.10">
    <property type="entry name" value="Periplasmic binding protein-like II"/>
    <property type="match status" value="2"/>
</dbReference>
<keyword evidence="3" id="KW-1003">Cell membrane</keyword>
<dbReference type="KEGG" id="sku:Sulku_1379"/>
<accession>E4TYQ0</accession>
<dbReference type="STRING" id="709032.Sulku_1379"/>
<evidence type="ECO:0000256" key="1">
    <source>
        <dbReference type="ARBA" id="ARBA00004308"/>
    </source>
</evidence>
<protein>
    <submittedName>
        <fullName evidence="7">NMT1/THI5 like domain-containing protein</fullName>
    </submittedName>
</protein>
<evidence type="ECO:0000313" key="7">
    <source>
        <dbReference type="EMBL" id="ADR34041.1"/>
    </source>
</evidence>
<evidence type="ECO:0000256" key="4">
    <source>
        <dbReference type="ARBA" id="ARBA00022519"/>
    </source>
</evidence>
<dbReference type="PANTHER" id="PTHR30024:SF43">
    <property type="entry name" value="BLL4572 PROTEIN"/>
    <property type="match status" value="1"/>
</dbReference>
<keyword evidence="8" id="KW-1185">Reference proteome</keyword>
<keyword evidence="2" id="KW-0813">Transport</keyword>
<dbReference type="RefSeq" id="WP_013460238.1">
    <property type="nucleotide sequence ID" value="NC_014762.1"/>
</dbReference>
<feature type="chain" id="PRO_5003190065" evidence="6">
    <location>
        <begin position="24"/>
        <end position="460"/>
    </location>
</feature>
<gene>
    <name evidence="7" type="ordered locus">Sulku_1379</name>
</gene>
<proteinExistence type="predicted"/>
<dbReference type="PANTHER" id="PTHR30024">
    <property type="entry name" value="ALIPHATIC SULFONATES-BINDING PROTEIN-RELATED"/>
    <property type="match status" value="1"/>
</dbReference>
<dbReference type="GO" id="GO:0012505">
    <property type="term" value="C:endomembrane system"/>
    <property type="evidence" value="ECO:0007669"/>
    <property type="project" value="UniProtKB-SubCell"/>
</dbReference>
<reference evidence="7 8" key="1">
    <citation type="journal article" date="2012" name="Stand. Genomic Sci.">
        <title>Complete genome sequence of the sulfur compounds oxidizing chemolithoautotroph Sulfuricurvum kujiense type strain (YK-1(T)).</title>
        <authorList>
            <person name="Han C."/>
            <person name="Kotsyurbenko O."/>
            <person name="Chertkov O."/>
            <person name="Held B."/>
            <person name="Lapidus A."/>
            <person name="Nolan M."/>
            <person name="Lucas S."/>
            <person name="Hammon N."/>
            <person name="Deshpande S."/>
            <person name="Cheng J.F."/>
            <person name="Tapia R."/>
            <person name="Goodwin L.A."/>
            <person name="Pitluck S."/>
            <person name="Liolios K."/>
            <person name="Pagani I."/>
            <person name="Ivanova N."/>
            <person name="Mavromatis K."/>
            <person name="Mikhailova N."/>
            <person name="Pati A."/>
            <person name="Chen A."/>
            <person name="Palaniappan K."/>
            <person name="Land M."/>
            <person name="Hauser L."/>
            <person name="Chang Y.J."/>
            <person name="Jeffries C.D."/>
            <person name="Brambilla E.M."/>
            <person name="Rohde M."/>
            <person name="Spring S."/>
            <person name="Sikorski J."/>
            <person name="Goker M."/>
            <person name="Woyke T."/>
            <person name="Bristow J."/>
            <person name="Eisen J.A."/>
            <person name="Markowitz V."/>
            <person name="Hugenholtz P."/>
            <person name="Kyrpides N.C."/>
            <person name="Klenk H.P."/>
            <person name="Detter J.C."/>
        </authorList>
    </citation>
    <scope>NUCLEOTIDE SEQUENCE [LARGE SCALE GENOMIC DNA]</scope>
    <source>
        <strain evidence="8">ATCC BAA-921 / DSM 16994 / JCM 11577 / YK-1</strain>
    </source>
</reference>
<evidence type="ECO:0000256" key="6">
    <source>
        <dbReference type="SAM" id="SignalP"/>
    </source>
</evidence>
<dbReference type="EMBL" id="CP002355">
    <property type="protein sequence ID" value="ADR34041.1"/>
    <property type="molecule type" value="Genomic_DNA"/>
</dbReference>
<organism evidence="7 8">
    <name type="scientific">Sulfuricurvum kujiense (strain ATCC BAA-921 / DSM 16994 / JCM 11577 / YK-1)</name>
    <dbReference type="NCBI Taxonomy" id="709032"/>
    <lineage>
        <taxon>Bacteria</taxon>
        <taxon>Pseudomonadati</taxon>
        <taxon>Campylobacterota</taxon>
        <taxon>Epsilonproteobacteria</taxon>
        <taxon>Campylobacterales</taxon>
        <taxon>Sulfurimonadaceae</taxon>
        <taxon>Sulfuricurvum</taxon>
    </lineage>
</organism>
<keyword evidence="5" id="KW-0472">Membrane</keyword>
<name>E4TYQ0_SULKY</name>
<evidence type="ECO:0000313" key="8">
    <source>
        <dbReference type="Proteomes" id="UP000008721"/>
    </source>
</evidence>
<evidence type="ECO:0000256" key="5">
    <source>
        <dbReference type="ARBA" id="ARBA00023136"/>
    </source>
</evidence>
<keyword evidence="6" id="KW-0732">Signal</keyword>
<evidence type="ECO:0000256" key="2">
    <source>
        <dbReference type="ARBA" id="ARBA00022448"/>
    </source>
</evidence>
<comment type="subcellular location">
    <subcellularLocation>
        <location evidence="1">Endomembrane system</location>
    </subcellularLocation>
</comment>
<dbReference type="SUPFAM" id="SSF53850">
    <property type="entry name" value="Periplasmic binding protein-like II"/>
    <property type="match status" value="1"/>
</dbReference>
<evidence type="ECO:0000256" key="3">
    <source>
        <dbReference type="ARBA" id="ARBA00022475"/>
    </source>
</evidence>
<dbReference type="CDD" id="cd13553">
    <property type="entry name" value="PBP2_NrtA_CpmA_like"/>
    <property type="match status" value="1"/>
</dbReference>
<dbReference type="Pfam" id="PF13379">
    <property type="entry name" value="NMT1_2"/>
    <property type="match status" value="1"/>
</dbReference>
<dbReference type="Proteomes" id="UP000008721">
    <property type="component" value="Chromosome"/>
</dbReference>
<keyword evidence="4" id="KW-0997">Cell inner membrane</keyword>
<sequence length="460" mass="50583">MKSLSILGKGALVLSIAASIAMAAPEKANLKIGFIALTDCAPIVIAKEKGFFAKHGLNVDVVKEGGGWAGIQQKVISGEYDYSHALAVMPLAATLGISGNTPMYALLSLDYNGNAITFSNDVIDQMEKYGLDSVKRPVTSASLKKLIDAKRAAEGSKYKPLEFGMVFPVSTHNYEIRYWMAMSGIDPDADTTLKVVPPPQMVANLQAGNIDGYCVGEPWNERAVMANLGSSLVTNYDIWNNKPEKVLMSTKSFADKNPETTQAVMQSIIEAQKWLDASWDNRKEASAILSKKEYVNAPKDIIDNSMTGTFQFLKGKPSEPNPMFNVFANNYAAYPFYSHGMWYLTQMIRWGQINKAIDMKKTVEAVYRPDLFAKAAKSVGYSLPASPWKIDGKDQYNKFIDGKVFDPNHAVDYIYDTKVNHAKVSKAALAKANTWKVKTLQPAYVCPYGPAGCANPKFIK</sequence>
<dbReference type="HOGENOM" id="CLU_037398_0_1_7"/>